<dbReference type="AlphaFoldDB" id="A0A2H1VUY8"/>
<organism evidence="2">
    <name type="scientific">Spodoptera frugiperda</name>
    <name type="common">Fall armyworm</name>
    <dbReference type="NCBI Taxonomy" id="7108"/>
    <lineage>
        <taxon>Eukaryota</taxon>
        <taxon>Metazoa</taxon>
        <taxon>Ecdysozoa</taxon>
        <taxon>Arthropoda</taxon>
        <taxon>Hexapoda</taxon>
        <taxon>Insecta</taxon>
        <taxon>Pterygota</taxon>
        <taxon>Neoptera</taxon>
        <taxon>Endopterygota</taxon>
        <taxon>Lepidoptera</taxon>
        <taxon>Glossata</taxon>
        <taxon>Ditrysia</taxon>
        <taxon>Noctuoidea</taxon>
        <taxon>Noctuidae</taxon>
        <taxon>Amphipyrinae</taxon>
        <taxon>Spodoptera</taxon>
    </lineage>
</organism>
<feature type="compositionally biased region" description="Basic residues" evidence="1">
    <location>
        <begin position="25"/>
        <end position="42"/>
    </location>
</feature>
<feature type="compositionally biased region" description="Polar residues" evidence="1">
    <location>
        <begin position="43"/>
        <end position="55"/>
    </location>
</feature>
<evidence type="ECO:0000313" key="2">
    <source>
        <dbReference type="EMBL" id="SOQ44639.1"/>
    </source>
</evidence>
<evidence type="ECO:0000256" key="1">
    <source>
        <dbReference type="SAM" id="MobiDB-lite"/>
    </source>
</evidence>
<sequence length="120" mass="13640">MMNTKEKAKLNEHTTALPHPSSGTQHKKHLLVLRGPTRKRNVKTSNEENSSSLSPTGIGRDNEVIVQCGLLRDLIDCEEECYFSHENFVNKQTFAFKKPFTGSKYKLFILNHRVPNISKG</sequence>
<accession>A0A2H1VUY8</accession>
<reference evidence="2" key="1">
    <citation type="submission" date="2016-07" db="EMBL/GenBank/DDBJ databases">
        <authorList>
            <person name="Bretaudeau A."/>
        </authorList>
    </citation>
    <scope>NUCLEOTIDE SEQUENCE</scope>
    <source>
        <strain evidence="2">Rice</strain>
        <tissue evidence="2">Whole body</tissue>
    </source>
</reference>
<protein>
    <submittedName>
        <fullName evidence="2">SFRICE_004630</fullName>
    </submittedName>
</protein>
<feature type="region of interest" description="Disordered" evidence="1">
    <location>
        <begin position="1"/>
        <end position="57"/>
    </location>
</feature>
<name>A0A2H1VUY8_SPOFR</name>
<dbReference type="EMBL" id="ODYU01004596">
    <property type="protein sequence ID" value="SOQ44639.1"/>
    <property type="molecule type" value="Genomic_DNA"/>
</dbReference>
<proteinExistence type="predicted"/>
<gene>
    <name evidence="2" type="ORF">SFRICE_004630</name>
</gene>
<feature type="compositionally biased region" description="Basic and acidic residues" evidence="1">
    <location>
        <begin position="1"/>
        <end position="12"/>
    </location>
</feature>